<keyword evidence="3" id="KW-1185">Reference proteome</keyword>
<dbReference type="InterPro" id="IPR055259">
    <property type="entry name" value="YkvP/CgeB_Glyco_trans-like"/>
</dbReference>
<reference evidence="2 3" key="1">
    <citation type="submission" date="2019-03" db="EMBL/GenBank/DDBJ databases">
        <title>Genomic Encyclopedia of Type Strains, Phase IV (KMG-IV): sequencing the most valuable type-strain genomes for metagenomic binning, comparative biology and taxonomic classification.</title>
        <authorList>
            <person name="Goeker M."/>
        </authorList>
    </citation>
    <scope>NUCLEOTIDE SEQUENCE [LARGE SCALE GENOMIC DNA]</scope>
    <source>
        <strain evidence="2 3">DSM 100556</strain>
    </source>
</reference>
<evidence type="ECO:0000313" key="3">
    <source>
        <dbReference type="Proteomes" id="UP000295718"/>
    </source>
</evidence>
<dbReference type="Pfam" id="PF13524">
    <property type="entry name" value="Glyco_trans_1_2"/>
    <property type="match status" value="1"/>
</dbReference>
<organism evidence="2 3">
    <name type="scientific">Kineothrix alysoides</name>
    <dbReference type="NCBI Taxonomy" id="1469948"/>
    <lineage>
        <taxon>Bacteria</taxon>
        <taxon>Bacillati</taxon>
        <taxon>Bacillota</taxon>
        <taxon>Clostridia</taxon>
        <taxon>Lachnospirales</taxon>
        <taxon>Lachnospiraceae</taxon>
        <taxon>Kineothrix</taxon>
    </lineage>
</organism>
<dbReference type="AlphaFoldDB" id="A0A4R1QT43"/>
<gene>
    <name evidence="2" type="ORF">EDD76_12335</name>
</gene>
<comment type="caution">
    <text evidence="2">The sequence shown here is derived from an EMBL/GenBank/DDBJ whole genome shotgun (WGS) entry which is preliminary data.</text>
</comment>
<dbReference type="EMBL" id="SLUO01000023">
    <property type="protein sequence ID" value="TCL54024.1"/>
    <property type="molecule type" value="Genomic_DNA"/>
</dbReference>
<accession>A0A4R1QT43</accession>
<proteinExistence type="predicted"/>
<dbReference type="STRING" id="1469948.GCA_000732725_02373"/>
<feature type="domain" description="Spore protein YkvP/CgeB glycosyl transferase-like" evidence="1">
    <location>
        <begin position="284"/>
        <end position="386"/>
    </location>
</feature>
<protein>
    <submittedName>
        <fullName evidence="2">Spore maturation protein CgeB</fullName>
    </submittedName>
</protein>
<evidence type="ECO:0000313" key="2">
    <source>
        <dbReference type="EMBL" id="TCL54024.1"/>
    </source>
</evidence>
<dbReference type="Proteomes" id="UP000295718">
    <property type="component" value="Unassembled WGS sequence"/>
</dbReference>
<name>A0A4R1QT43_9FIRM</name>
<sequence>MRILFIEWKSLGQIDITAEFKRRGYIVDFYSFPRETENTRLNMELGEKLIRTIAGKNYDFIFSFNYFPVVAIASNACMVKYVSWTFDSPFIQLYSNTIFFPYNYIFVFDKAVCLDLWAHGANSVYYLPMAAPVERYDGYIINDELRKFYGTQLSFIGSTYSEQKNCFYERLSGLKEYTKGYLDGCIQVQKKVYGKFILESMLTPEIMEDLQRVCPTVVNQDGFERLAWVYAHYFLARHVTALERQEILGLLSERFHVDFYTYEQTPRLPKVNNRGTAEVMQEGPVIYKCSKINLNVSLKSIISGIPLRAFDIMGCGGFLLSNYQEDFLEYFIPGQDYVYYEDYDDLLNKADYYLVHEKEREEIARNGYEKVKKYHTYKERVDTILEVTNYK</sequence>
<evidence type="ECO:0000259" key="1">
    <source>
        <dbReference type="Pfam" id="PF13524"/>
    </source>
</evidence>